<name>A0A7W8QF97_PARAM</name>
<accession>A0A7W8QF97</accession>
<organism evidence="1 2">
    <name type="scientific">Paraburkholderia atlantica</name>
    <dbReference type="NCBI Taxonomy" id="2654982"/>
    <lineage>
        <taxon>Bacteria</taxon>
        <taxon>Pseudomonadati</taxon>
        <taxon>Pseudomonadota</taxon>
        <taxon>Betaproteobacteria</taxon>
        <taxon>Burkholderiales</taxon>
        <taxon>Burkholderiaceae</taxon>
        <taxon>Paraburkholderia</taxon>
    </lineage>
</organism>
<keyword evidence="2" id="KW-1185">Reference proteome</keyword>
<evidence type="ECO:0000313" key="2">
    <source>
        <dbReference type="Proteomes" id="UP000592780"/>
    </source>
</evidence>
<protein>
    <submittedName>
        <fullName evidence="1">Uncharacterized protein</fullName>
    </submittedName>
</protein>
<proteinExistence type="predicted"/>
<sequence>MTAERYGVQIKVEHGYLDGTLLAPKTTVPGVLLPLLNFQWVVSSRFLHNQDEGRSCTASCSKPH</sequence>
<feature type="non-terminal residue" evidence="1">
    <location>
        <position position="64"/>
    </location>
</feature>
<gene>
    <name evidence="1" type="ORF">HDG40_007119</name>
</gene>
<comment type="caution">
    <text evidence="1">The sequence shown here is derived from an EMBL/GenBank/DDBJ whole genome shotgun (WGS) entry which is preliminary data.</text>
</comment>
<evidence type="ECO:0000313" key="1">
    <source>
        <dbReference type="EMBL" id="MBB5428924.1"/>
    </source>
</evidence>
<reference evidence="1 2" key="1">
    <citation type="submission" date="2020-08" db="EMBL/GenBank/DDBJ databases">
        <title>Genomic Encyclopedia of Type Strains, Phase IV (KMG-V): Genome sequencing to study the core and pangenomes of soil and plant-associated prokaryotes.</title>
        <authorList>
            <person name="Whitman W."/>
        </authorList>
    </citation>
    <scope>NUCLEOTIDE SEQUENCE [LARGE SCALE GENOMIC DNA]</scope>
    <source>
        <strain evidence="1 2">JPY158</strain>
    </source>
</reference>
<dbReference type="EMBL" id="JACHDD010000017">
    <property type="protein sequence ID" value="MBB5428924.1"/>
    <property type="molecule type" value="Genomic_DNA"/>
</dbReference>
<dbReference type="Proteomes" id="UP000592780">
    <property type="component" value="Unassembled WGS sequence"/>
</dbReference>
<dbReference type="AlphaFoldDB" id="A0A7W8QF97"/>